<dbReference type="KEGG" id="sti:Sthe_1443"/>
<feature type="region of interest" description="Disordered" evidence="7">
    <location>
        <begin position="326"/>
        <end position="363"/>
    </location>
</feature>
<dbReference type="PANTHER" id="PTHR30606">
    <property type="entry name" value="LIPID A BIOSYNTHESIS LAUROYL ACYLTRANSFERASE"/>
    <property type="match status" value="1"/>
</dbReference>
<evidence type="ECO:0000256" key="1">
    <source>
        <dbReference type="ARBA" id="ARBA00004533"/>
    </source>
</evidence>
<dbReference type="Proteomes" id="UP000002027">
    <property type="component" value="Chromosome 1"/>
</dbReference>
<dbReference type="PANTHER" id="PTHR30606:SF9">
    <property type="entry name" value="LIPID A BIOSYNTHESIS LAUROYLTRANSFERASE"/>
    <property type="match status" value="1"/>
</dbReference>
<reference evidence="9" key="1">
    <citation type="submission" date="2009-11" db="EMBL/GenBank/DDBJ databases">
        <title>The complete chromosome 1 of Sphaerobacter thermophilus DSM 20745.</title>
        <authorList>
            <person name="Lucas S."/>
            <person name="Copeland A."/>
            <person name="Lapidus A."/>
            <person name="Glavina del Rio T."/>
            <person name="Dalin E."/>
            <person name="Tice H."/>
            <person name="Bruce D."/>
            <person name="Goodwin L."/>
            <person name="Pitluck S."/>
            <person name="Kyrpides N."/>
            <person name="Mavromatis K."/>
            <person name="Ivanova N."/>
            <person name="Mikhailova N."/>
            <person name="LaButti K.M."/>
            <person name="Clum A."/>
            <person name="Sun H.I."/>
            <person name="Brettin T."/>
            <person name="Detter J.C."/>
            <person name="Han C."/>
            <person name="Larimer F."/>
            <person name="Land M."/>
            <person name="Hauser L."/>
            <person name="Markowitz V."/>
            <person name="Cheng J.F."/>
            <person name="Hugenholtz P."/>
            <person name="Woyke T."/>
            <person name="Wu D."/>
            <person name="Steenblock K."/>
            <person name="Schneider S."/>
            <person name="Pukall R."/>
            <person name="Goeker M."/>
            <person name="Klenk H.P."/>
            <person name="Eisen J.A."/>
        </authorList>
    </citation>
    <scope>NUCLEOTIDE SEQUENCE [LARGE SCALE GENOMIC DNA]</scope>
    <source>
        <strain evidence="9">ATCC 49802 / DSM 20745 / S 6022</strain>
    </source>
</reference>
<name>D1C3R1_SPHTD</name>
<evidence type="ECO:0000256" key="3">
    <source>
        <dbReference type="ARBA" id="ARBA00022519"/>
    </source>
</evidence>
<dbReference type="AlphaFoldDB" id="D1C3R1"/>
<dbReference type="InterPro" id="IPR004960">
    <property type="entry name" value="LipA_acyltrans"/>
</dbReference>
<dbReference type="EMBL" id="CP001823">
    <property type="protein sequence ID" value="ACZ38878.1"/>
    <property type="molecule type" value="Genomic_DNA"/>
</dbReference>
<evidence type="ECO:0000256" key="5">
    <source>
        <dbReference type="ARBA" id="ARBA00023136"/>
    </source>
</evidence>
<keyword evidence="4 8" id="KW-0808">Transferase</keyword>
<evidence type="ECO:0000256" key="7">
    <source>
        <dbReference type="SAM" id="MobiDB-lite"/>
    </source>
</evidence>
<evidence type="ECO:0000256" key="4">
    <source>
        <dbReference type="ARBA" id="ARBA00022679"/>
    </source>
</evidence>
<dbReference type="GO" id="GO:0005886">
    <property type="term" value="C:plasma membrane"/>
    <property type="evidence" value="ECO:0007669"/>
    <property type="project" value="UniProtKB-SubCell"/>
</dbReference>
<sequence>MSGNTRQRVQTSLKNRVSVGLAWLLGHILYRLPQAWVYWLADRAGIIIYHLFPTYRRNVRDNITRVLGPDTPPAEVDRVVRRVFQTSARNFTDMLRVPYMPADRLSKMVRTAPGAWEVVENALAQGRGVIMATAHLGAFDFVAQILALRGFDVTVLTTRTVPEFIHAAVDYLRGSRGLKLEHATPGGVRRVVRALKDGAVVGIVADRDFFQSGVPAVFFGHETTLPPGPIRIARQTGAMIVPAFAPRVDGGYELIIEQPFVVPRTNDAEADLRVGLERLIAAFERHIRRVPEQWVMFQRVWPARVGSALRVFPIGSPLEGELLGRGADVARPLTAPPESPTDHTGSPPSPVPESVPRPATRRE</sequence>
<dbReference type="OrthoDB" id="144195at2"/>
<dbReference type="GO" id="GO:0009247">
    <property type="term" value="P:glycolipid biosynthetic process"/>
    <property type="evidence" value="ECO:0007669"/>
    <property type="project" value="UniProtKB-ARBA"/>
</dbReference>
<evidence type="ECO:0000256" key="6">
    <source>
        <dbReference type="ARBA" id="ARBA00023315"/>
    </source>
</evidence>
<evidence type="ECO:0000313" key="9">
    <source>
        <dbReference type="Proteomes" id="UP000002027"/>
    </source>
</evidence>
<evidence type="ECO:0000256" key="2">
    <source>
        <dbReference type="ARBA" id="ARBA00022475"/>
    </source>
</evidence>
<dbReference type="GO" id="GO:0016746">
    <property type="term" value="F:acyltransferase activity"/>
    <property type="evidence" value="ECO:0007669"/>
    <property type="project" value="UniProtKB-KW"/>
</dbReference>
<dbReference type="InParanoid" id="D1C3R1"/>
<dbReference type="Pfam" id="PF03279">
    <property type="entry name" value="Lip_A_acyltrans"/>
    <property type="match status" value="1"/>
</dbReference>
<organism evidence="8 9">
    <name type="scientific">Sphaerobacter thermophilus (strain ATCC 49802 / DSM 20745 / KCCM 41009 / NCIMB 13125 / S 6022)</name>
    <dbReference type="NCBI Taxonomy" id="479434"/>
    <lineage>
        <taxon>Bacteria</taxon>
        <taxon>Pseudomonadati</taxon>
        <taxon>Thermomicrobiota</taxon>
        <taxon>Thermomicrobia</taxon>
        <taxon>Sphaerobacterales</taxon>
        <taxon>Sphaerobacterineae</taxon>
        <taxon>Sphaerobacteraceae</taxon>
        <taxon>Sphaerobacter</taxon>
    </lineage>
</organism>
<keyword evidence="5" id="KW-0472">Membrane</keyword>
<dbReference type="eggNOG" id="COG1560">
    <property type="taxonomic scope" value="Bacteria"/>
</dbReference>
<accession>D1C3R1</accession>
<gene>
    <name evidence="8" type="ordered locus">Sthe_1443</name>
</gene>
<dbReference type="HOGENOM" id="CLU_846567_0_0_0"/>
<evidence type="ECO:0000313" key="8">
    <source>
        <dbReference type="EMBL" id="ACZ38878.1"/>
    </source>
</evidence>
<keyword evidence="6 8" id="KW-0012">Acyltransferase</keyword>
<protein>
    <submittedName>
        <fullName evidence="8">Lipid A biosynthesis acyltransferase</fullName>
    </submittedName>
</protein>
<dbReference type="CDD" id="cd07984">
    <property type="entry name" value="LPLAT_LABLAT-like"/>
    <property type="match status" value="1"/>
</dbReference>
<keyword evidence="2" id="KW-1003">Cell membrane</keyword>
<reference evidence="8 9" key="2">
    <citation type="journal article" date="2010" name="Stand. Genomic Sci.">
        <title>Complete genome sequence of Desulfohalobium retbaense type strain (HR(100)).</title>
        <authorList>
            <person name="Spring S."/>
            <person name="Nolan M."/>
            <person name="Lapidus A."/>
            <person name="Glavina Del Rio T."/>
            <person name="Copeland A."/>
            <person name="Tice H."/>
            <person name="Cheng J.F."/>
            <person name="Lucas S."/>
            <person name="Land M."/>
            <person name="Chen F."/>
            <person name="Bruce D."/>
            <person name="Goodwin L."/>
            <person name="Pitluck S."/>
            <person name="Ivanova N."/>
            <person name="Mavromatis K."/>
            <person name="Mikhailova N."/>
            <person name="Pati A."/>
            <person name="Chen A."/>
            <person name="Palaniappan K."/>
            <person name="Hauser L."/>
            <person name="Chang Y.J."/>
            <person name="Jeffries C.D."/>
            <person name="Munk C."/>
            <person name="Kiss H."/>
            <person name="Chain P."/>
            <person name="Han C."/>
            <person name="Brettin T."/>
            <person name="Detter J.C."/>
            <person name="Schuler E."/>
            <person name="Goker M."/>
            <person name="Rohde M."/>
            <person name="Bristow J."/>
            <person name="Eisen J.A."/>
            <person name="Markowitz V."/>
            <person name="Hugenholtz P."/>
            <person name="Kyrpides N.C."/>
            <person name="Klenk H.P."/>
        </authorList>
    </citation>
    <scope>NUCLEOTIDE SEQUENCE [LARGE SCALE GENOMIC DNA]</scope>
    <source>
        <strain evidence="9">ATCC 49802 / DSM 20745 / S 6022</strain>
    </source>
</reference>
<comment type="subcellular location">
    <subcellularLocation>
        <location evidence="1">Cell inner membrane</location>
    </subcellularLocation>
</comment>
<proteinExistence type="predicted"/>
<keyword evidence="3" id="KW-0997">Cell inner membrane</keyword>
<dbReference type="STRING" id="479434.Sthe_1443"/>
<keyword evidence="9" id="KW-1185">Reference proteome</keyword>